<gene>
    <name evidence="2" type="ORF">CCMA1212_008601</name>
</gene>
<feature type="region of interest" description="Disordered" evidence="1">
    <location>
        <begin position="1"/>
        <end position="20"/>
    </location>
</feature>
<evidence type="ECO:0000256" key="1">
    <source>
        <dbReference type="SAM" id="MobiDB-lite"/>
    </source>
</evidence>
<protein>
    <submittedName>
        <fullName evidence="2">Uncharacterized protein</fullName>
    </submittedName>
</protein>
<feature type="compositionally biased region" description="Basic and acidic residues" evidence="1">
    <location>
        <begin position="1"/>
        <end position="12"/>
    </location>
</feature>
<dbReference type="EMBL" id="PPTA01000013">
    <property type="protein sequence ID" value="TFA99692.1"/>
    <property type="molecule type" value="Genomic_DNA"/>
</dbReference>
<dbReference type="Proteomes" id="UP001642720">
    <property type="component" value="Unassembled WGS sequence"/>
</dbReference>
<proteinExistence type="predicted"/>
<reference evidence="2 3" key="1">
    <citation type="submission" date="2018-01" db="EMBL/GenBank/DDBJ databases">
        <title>Genome characterization of the sugarcane-associated fungus Trichoderma ghanense CCMA-1212 and their application in lignocelulose bioconversion.</title>
        <authorList>
            <person name="Steindorff A.S."/>
            <person name="Mendes T.D."/>
            <person name="Vilela E.S.D."/>
            <person name="Rodrigues D.S."/>
            <person name="Formighieri E.F."/>
            <person name="Melo I.S."/>
            <person name="Favaro L.C.L."/>
        </authorList>
    </citation>
    <scope>NUCLEOTIDE SEQUENCE [LARGE SCALE GENOMIC DNA]</scope>
    <source>
        <strain evidence="2 3">CCMA-1212</strain>
    </source>
</reference>
<comment type="caution">
    <text evidence="2">The sequence shown here is derived from an EMBL/GenBank/DDBJ whole genome shotgun (WGS) entry which is preliminary data.</text>
</comment>
<name>A0ABY2GUT6_9HYPO</name>
<organism evidence="2 3">
    <name type="scientific">Trichoderma ghanense</name>
    <dbReference type="NCBI Taxonomy" id="65468"/>
    <lineage>
        <taxon>Eukaryota</taxon>
        <taxon>Fungi</taxon>
        <taxon>Dikarya</taxon>
        <taxon>Ascomycota</taxon>
        <taxon>Pezizomycotina</taxon>
        <taxon>Sordariomycetes</taxon>
        <taxon>Hypocreomycetidae</taxon>
        <taxon>Hypocreales</taxon>
        <taxon>Hypocreaceae</taxon>
        <taxon>Trichoderma</taxon>
    </lineage>
</organism>
<evidence type="ECO:0000313" key="2">
    <source>
        <dbReference type="EMBL" id="TFA99692.1"/>
    </source>
</evidence>
<dbReference type="GeneID" id="300580174"/>
<accession>A0ABY2GUT6</accession>
<sequence>MPYRRGEGETKAGAEAQAEAEDETAILVETNTAKQIRRATKSTSPIHFDARRNRVLRTVDCVPQGTLTCVLLGISMPVESALLSFQGELPSSSYRGDSRQIGVPSSTRPTTNLSPLLLFGPGAEEAADWAAAAPPRPDRDIQSTCERQVLCVLAPYGSVATSFFQGRKLALRYSTIVVADVEIETSQRRTVRLCLKQPSRRLPSCQRGPSGWRAVVWPASANAREMIVSQRQDRPAGPSLSPVSLRRPPPLAALETPVADAAYFTHIGAEEATVRPAGRYVMSCVLDSTLCCWTYASAVDVLARLPPAATDTQPCLASTP</sequence>
<evidence type="ECO:0000313" key="3">
    <source>
        <dbReference type="Proteomes" id="UP001642720"/>
    </source>
</evidence>
<dbReference type="RefSeq" id="XP_073555894.1">
    <property type="nucleotide sequence ID" value="XM_073705724.1"/>
</dbReference>
<keyword evidence="3" id="KW-1185">Reference proteome</keyword>